<evidence type="ECO:0000259" key="3">
    <source>
        <dbReference type="Pfam" id="PF03972"/>
    </source>
</evidence>
<sequence>MSSTITTTPLPTPGIQLARYAVSHRTRPLPPNVLLKLKHHLLDTFSAIVSGSALEAGLASQTHLSTLPSSDKCSVIGTFLRTSIVDSAFANGMSAHADESDDSHETSQTHPGCGILPAALSISEYVSASGEDLIKAVGLGYEICIRFGESLSSSLSFSRSSLSCHALGPLFGGGFAAGYLLGFTEEKYLILLNYLAQEASGLTTWRLDKAHTLKSYVFAGMPASNAVKCVMMVNSGFTGTGDVLGEDRNFFDAILPGKNARLDLRDLESWKVLEADLKKYSVGFPIAAPLAALESIIDDIQSSNSNSNRSLKIGQKRKSEAEEGVEKEEKSEGEMWKKVEWVKLWYHPDWYKVIGDANHMPDLNLRHCLAATLVQGRLTFDASHDESLMKEPRIVAVGKTIQLLDDEEQDRFTARVEVKIGDKVWKMEQGGNVLGRYENPMNEEQVIDKAKELLGTVLDEERVKGVVEIVSRLEKEKSLDKLIGFMCPPKI</sequence>
<evidence type="ECO:0000313" key="5">
    <source>
        <dbReference type="EMBL" id="RXK39144.1"/>
    </source>
</evidence>
<dbReference type="Pfam" id="PF03972">
    <property type="entry name" value="MmgE_PrpD_N"/>
    <property type="match status" value="1"/>
</dbReference>
<feature type="region of interest" description="Disordered" evidence="2">
    <location>
        <begin position="304"/>
        <end position="330"/>
    </location>
</feature>
<dbReference type="InterPro" id="IPR045336">
    <property type="entry name" value="MmgE_PrpD_N"/>
</dbReference>
<proteinExistence type="inferred from homology"/>
<keyword evidence="6" id="KW-1185">Reference proteome</keyword>
<dbReference type="PANTHER" id="PTHR16943:SF8">
    <property type="entry name" value="2-METHYLCITRATE DEHYDRATASE"/>
    <property type="match status" value="1"/>
</dbReference>
<dbReference type="OrthoDB" id="10267976at2759"/>
<dbReference type="PANTHER" id="PTHR16943">
    <property type="entry name" value="2-METHYLCITRATE DEHYDRATASE-RELATED"/>
    <property type="match status" value="1"/>
</dbReference>
<evidence type="ECO:0000313" key="6">
    <source>
        <dbReference type="Proteomes" id="UP000289152"/>
    </source>
</evidence>
<dbReference type="SUPFAM" id="SSF103378">
    <property type="entry name" value="2-methylcitrate dehydratase PrpD"/>
    <property type="match status" value="2"/>
</dbReference>
<dbReference type="GO" id="GO:0016829">
    <property type="term" value="F:lyase activity"/>
    <property type="evidence" value="ECO:0007669"/>
    <property type="project" value="InterPro"/>
</dbReference>
<dbReference type="STRING" id="5217.A0A4Q1BMT3"/>
<dbReference type="InterPro" id="IPR042183">
    <property type="entry name" value="MmgE/PrpD_sf_1"/>
</dbReference>
<comment type="caution">
    <text evidence="5">The sequence shown here is derived from an EMBL/GenBank/DDBJ whole genome shotgun (WGS) entry which is preliminary data.</text>
</comment>
<dbReference type="AlphaFoldDB" id="A0A4Q1BMT3"/>
<evidence type="ECO:0000256" key="1">
    <source>
        <dbReference type="ARBA" id="ARBA00006174"/>
    </source>
</evidence>
<dbReference type="InterPro" id="IPR036148">
    <property type="entry name" value="MmgE/PrpD_sf"/>
</dbReference>
<organism evidence="5 6">
    <name type="scientific">Tremella mesenterica</name>
    <name type="common">Jelly fungus</name>
    <dbReference type="NCBI Taxonomy" id="5217"/>
    <lineage>
        <taxon>Eukaryota</taxon>
        <taxon>Fungi</taxon>
        <taxon>Dikarya</taxon>
        <taxon>Basidiomycota</taxon>
        <taxon>Agaricomycotina</taxon>
        <taxon>Tremellomycetes</taxon>
        <taxon>Tremellales</taxon>
        <taxon>Tremellaceae</taxon>
        <taxon>Tremella</taxon>
    </lineage>
</organism>
<dbReference type="Proteomes" id="UP000289152">
    <property type="component" value="Unassembled WGS sequence"/>
</dbReference>
<evidence type="ECO:0008006" key="7">
    <source>
        <dbReference type="Google" id="ProtNLM"/>
    </source>
</evidence>
<dbReference type="OMA" id="RKMDPAM"/>
<evidence type="ECO:0000256" key="2">
    <source>
        <dbReference type="SAM" id="MobiDB-lite"/>
    </source>
</evidence>
<dbReference type="VEuPathDB" id="FungiDB:TREMEDRAFT_59420"/>
<reference evidence="5 6" key="1">
    <citation type="submission" date="2016-06" db="EMBL/GenBank/DDBJ databases">
        <title>Evolution of pathogenesis and genome organization in the Tremellales.</title>
        <authorList>
            <person name="Cuomo C."/>
            <person name="Litvintseva A."/>
            <person name="Heitman J."/>
            <person name="Chen Y."/>
            <person name="Sun S."/>
            <person name="Springer D."/>
            <person name="Dromer F."/>
            <person name="Young S."/>
            <person name="Zeng Q."/>
            <person name="Chapman S."/>
            <person name="Gujja S."/>
            <person name="Saif S."/>
            <person name="Birren B."/>
        </authorList>
    </citation>
    <scope>NUCLEOTIDE SEQUENCE [LARGE SCALE GENOMIC DNA]</scope>
    <source>
        <strain evidence="5 6">ATCC 28783</strain>
    </source>
</reference>
<dbReference type="Gene3D" id="1.10.4100.10">
    <property type="entry name" value="2-methylcitrate dehydratase PrpD"/>
    <property type="match status" value="1"/>
</dbReference>
<gene>
    <name evidence="5" type="ORF">M231_03649</name>
</gene>
<comment type="similarity">
    <text evidence="1">Belongs to the PrpD family.</text>
</comment>
<feature type="domain" description="MmgE/PrpD C-terminal" evidence="4">
    <location>
        <begin position="330"/>
        <end position="473"/>
    </location>
</feature>
<feature type="domain" description="MmgE/PrpD N-terminal" evidence="3">
    <location>
        <begin position="16"/>
        <end position="261"/>
    </location>
</feature>
<dbReference type="InterPro" id="IPR005656">
    <property type="entry name" value="MmgE_PrpD"/>
</dbReference>
<dbReference type="EMBL" id="SDIL01000036">
    <property type="protein sequence ID" value="RXK39144.1"/>
    <property type="molecule type" value="Genomic_DNA"/>
</dbReference>
<accession>A0A4Q1BMT3</accession>
<evidence type="ECO:0000259" key="4">
    <source>
        <dbReference type="Pfam" id="PF19305"/>
    </source>
</evidence>
<name>A0A4Q1BMT3_TREME</name>
<dbReference type="InterPro" id="IPR045337">
    <property type="entry name" value="MmgE_PrpD_C"/>
</dbReference>
<dbReference type="InParanoid" id="A0A4Q1BMT3"/>
<protein>
    <recommendedName>
        <fullName evidence="7">2-methylcitrate dehydratase PrpD</fullName>
    </recommendedName>
</protein>
<dbReference type="Pfam" id="PF19305">
    <property type="entry name" value="MmgE_PrpD_C"/>
    <property type="match status" value="1"/>
</dbReference>